<dbReference type="Proteomes" id="UP001144612">
    <property type="component" value="Unassembled WGS sequence"/>
</dbReference>
<dbReference type="SUPFAM" id="SSF63520">
    <property type="entry name" value="PTS-regulatory domain, PRD"/>
    <property type="match status" value="2"/>
</dbReference>
<dbReference type="Gene3D" id="1.10.1790.10">
    <property type="entry name" value="PRD domain"/>
    <property type="match status" value="2"/>
</dbReference>
<dbReference type="Gene3D" id="3.40.50.300">
    <property type="entry name" value="P-loop containing nucleotide triphosphate hydrolases"/>
    <property type="match status" value="1"/>
</dbReference>
<dbReference type="PROSITE" id="PS50045">
    <property type="entry name" value="SIGMA54_INTERACT_4"/>
    <property type="match status" value="1"/>
</dbReference>
<gene>
    <name evidence="9" type="ORF">OW729_15680</name>
</gene>
<keyword evidence="1" id="KW-0808">Transferase</keyword>
<feature type="domain" description="Sigma-54 factor interaction" evidence="6">
    <location>
        <begin position="90"/>
        <end position="323"/>
    </location>
</feature>
<evidence type="ECO:0000256" key="5">
    <source>
        <dbReference type="ARBA" id="ARBA00023125"/>
    </source>
</evidence>
<keyword evidence="4" id="KW-0067">ATP-binding</keyword>
<dbReference type="SUPFAM" id="SSF53062">
    <property type="entry name" value="PTS system fructose IIA component-like"/>
    <property type="match status" value="1"/>
</dbReference>
<dbReference type="InterPro" id="IPR036634">
    <property type="entry name" value="PRD_sf"/>
</dbReference>
<sequence>MYSVLAIYKALRKICLHQYENDGSIKGVTTDMLSSYLKMQRSNVSRELSKLIDDGSIHKTTGRPVFYYIKIEKLKEDADKCENVSVFDNCIGKDTSLKHQIALAKAAVVYPPNGLHTLIVGETGVGKSYFAKCIFRYALEIGRVRDKNKFAVFNCADYANNAQLLISHLFGVKKGTYTGAHEDREGIVEKSRDGILFLDEVHRLPPEGQEMLFTLIDEGQYIPLGGTTPIKINVMIISATTENISSVLLKTFARRIPVTISLPPLREWSVNERLELIKNFLNAESKRVSKKIQIEEEALTAIINYRCPNNIGQLKSDLQIASAKAFLRSMFNNDNIKIRLEDFSKEIRNSLLFTKKINPRELTLDCYDTTITNDIEDLKDKYTISPNIYDFIDKRTESLKEKGNNQDEIKNRLVVDVGKFINNYIHNIREDENEDIKVIVNNELYDMLKSFMKLAEYKLKREIPRSIFIGLLMHIDTFLVRIKQNIVIENPKIDSVRKKYPQEFKLALLLSYKLEEKYNITVPIGEIGFITMFFAADYSVEKGKVAIIVAMHGNSTASSMVEVSNSLLNSNYAVGFDMPLYMKPEEALLKIEELVKEKDEGKGTLILADMGSLKYFSNIIKENTGIRVETVDMVSTPIVIEATRKALLNESLDEILKSVATESKYVGGSIDKKINKNTKVIITACLTGQGTAHKLKQLIYNKFNKDEYEVFNLSMKDKSEFKEAVLKIKKEHDIEYIISAFNPEVEGINYISIGDFFNEFMDKPIDVDAEENEVIKGIKAVYRYCLNLDNYEFITNKFVEILDHMKQEYEILIDIEKFNGLLMHFGCLIEKLVNREETGKCSNLQLILSRYSELFNTLKIGIVDIEEVLGIVIPDDELGNIIEILVNI</sequence>
<dbReference type="SUPFAM" id="SSF46785">
    <property type="entry name" value="Winged helix' DNA-binding domain"/>
    <property type="match status" value="1"/>
</dbReference>
<reference evidence="9" key="1">
    <citation type="submission" date="2022-12" db="EMBL/GenBank/DDBJ databases">
        <title>Clostridium sp. nov., isolated from industrial wastewater.</title>
        <authorList>
            <person name="Jiayan W."/>
        </authorList>
    </citation>
    <scope>NUCLEOTIDE SEQUENCE</scope>
    <source>
        <strain evidence="9">ZC22-4</strain>
    </source>
</reference>
<feature type="domain" description="PTS EIIA type-4" evidence="7">
    <location>
        <begin position="544"/>
        <end position="666"/>
    </location>
</feature>
<keyword evidence="10" id="KW-1185">Reference proteome</keyword>
<protein>
    <submittedName>
        <fullName evidence="9">Sigma 54-interacting transcriptional regulator</fullName>
    </submittedName>
</protein>
<keyword evidence="2" id="KW-0547">Nucleotide-binding</keyword>
<evidence type="ECO:0000256" key="1">
    <source>
        <dbReference type="ARBA" id="ARBA00022679"/>
    </source>
</evidence>
<dbReference type="PROSITE" id="PS51096">
    <property type="entry name" value="PTS_EIIA_TYPE_4"/>
    <property type="match status" value="1"/>
</dbReference>
<evidence type="ECO:0000313" key="9">
    <source>
        <dbReference type="EMBL" id="MCY6960060.1"/>
    </source>
</evidence>
<dbReference type="Pfam" id="PF03610">
    <property type="entry name" value="EIIA-man"/>
    <property type="match status" value="1"/>
</dbReference>
<dbReference type="Gene3D" id="3.40.50.510">
    <property type="entry name" value="Phosphotransferase system, mannose-type IIA component"/>
    <property type="match status" value="1"/>
</dbReference>
<accession>A0ABT4DCM0</accession>
<dbReference type="SMART" id="SM00382">
    <property type="entry name" value="AAA"/>
    <property type="match status" value="1"/>
</dbReference>
<feature type="domain" description="PRD" evidence="8">
    <location>
        <begin position="789"/>
        <end position="888"/>
    </location>
</feature>
<dbReference type="InterPro" id="IPR003593">
    <property type="entry name" value="AAA+_ATPase"/>
</dbReference>
<dbReference type="InterPro" id="IPR027417">
    <property type="entry name" value="P-loop_NTPase"/>
</dbReference>
<dbReference type="InterPro" id="IPR036390">
    <property type="entry name" value="WH_DNA-bd_sf"/>
</dbReference>
<dbReference type="CDD" id="cd00009">
    <property type="entry name" value="AAA"/>
    <property type="match status" value="1"/>
</dbReference>
<dbReference type="InterPro" id="IPR004701">
    <property type="entry name" value="PTS_EIIA_man-typ"/>
</dbReference>
<dbReference type="Pfam" id="PF00158">
    <property type="entry name" value="Sigma54_activat"/>
    <property type="match status" value="1"/>
</dbReference>
<dbReference type="InterPro" id="IPR011608">
    <property type="entry name" value="PRD"/>
</dbReference>
<dbReference type="InterPro" id="IPR033887">
    <property type="entry name" value="PTS_IIA_man"/>
</dbReference>
<name>A0ABT4DCM0_9CLOT</name>
<dbReference type="InterPro" id="IPR002078">
    <property type="entry name" value="Sigma_54_int"/>
</dbReference>
<comment type="caution">
    <text evidence="9">The sequence shown here is derived from an EMBL/GenBank/DDBJ whole genome shotgun (WGS) entry which is preliminary data.</text>
</comment>
<evidence type="ECO:0000256" key="3">
    <source>
        <dbReference type="ARBA" id="ARBA00022777"/>
    </source>
</evidence>
<dbReference type="InterPro" id="IPR036662">
    <property type="entry name" value="PTS_EIIA_man-typ_sf"/>
</dbReference>
<evidence type="ECO:0000259" key="6">
    <source>
        <dbReference type="PROSITE" id="PS50045"/>
    </source>
</evidence>
<dbReference type="EMBL" id="JAPQFJ010000019">
    <property type="protein sequence ID" value="MCY6960060.1"/>
    <property type="molecule type" value="Genomic_DNA"/>
</dbReference>
<dbReference type="SUPFAM" id="SSF52540">
    <property type="entry name" value="P-loop containing nucleoside triphosphate hydrolases"/>
    <property type="match status" value="1"/>
</dbReference>
<evidence type="ECO:0000259" key="7">
    <source>
        <dbReference type="PROSITE" id="PS51096"/>
    </source>
</evidence>
<keyword evidence="5" id="KW-0238">DNA-binding</keyword>
<evidence type="ECO:0000313" key="10">
    <source>
        <dbReference type="Proteomes" id="UP001144612"/>
    </source>
</evidence>
<keyword evidence="3" id="KW-0418">Kinase</keyword>
<dbReference type="Pfam" id="PF00874">
    <property type="entry name" value="PRD"/>
    <property type="match status" value="2"/>
</dbReference>
<dbReference type="RefSeq" id="WP_268062496.1">
    <property type="nucleotide sequence ID" value="NZ_JAPQFJ010000019.1"/>
</dbReference>
<organism evidence="9 10">
    <name type="scientific">Clostridium brassicae</name>
    <dbReference type="NCBI Taxonomy" id="2999072"/>
    <lineage>
        <taxon>Bacteria</taxon>
        <taxon>Bacillati</taxon>
        <taxon>Bacillota</taxon>
        <taxon>Clostridia</taxon>
        <taxon>Eubacteriales</taxon>
        <taxon>Clostridiaceae</taxon>
        <taxon>Clostridium</taxon>
    </lineage>
</organism>
<dbReference type="PANTHER" id="PTHR32071:SF38">
    <property type="entry name" value="PSP OPERON TRANSCRIPTIONAL ACTIVATOR"/>
    <property type="match status" value="1"/>
</dbReference>
<evidence type="ECO:0000256" key="4">
    <source>
        <dbReference type="ARBA" id="ARBA00022840"/>
    </source>
</evidence>
<feature type="domain" description="PRD" evidence="8">
    <location>
        <begin position="439"/>
        <end position="544"/>
    </location>
</feature>
<evidence type="ECO:0000256" key="2">
    <source>
        <dbReference type="ARBA" id="ARBA00022741"/>
    </source>
</evidence>
<dbReference type="PROSITE" id="PS51372">
    <property type="entry name" value="PRD_2"/>
    <property type="match status" value="2"/>
</dbReference>
<dbReference type="CDD" id="cd00006">
    <property type="entry name" value="PTS_IIA_man"/>
    <property type="match status" value="1"/>
</dbReference>
<dbReference type="PANTHER" id="PTHR32071">
    <property type="entry name" value="TRANSCRIPTIONAL REGULATORY PROTEIN"/>
    <property type="match status" value="1"/>
</dbReference>
<evidence type="ECO:0000259" key="8">
    <source>
        <dbReference type="PROSITE" id="PS51372"/>
    </source>
</evidence>
<proteinExistence type="predicted"/>